<dbReference type="InterPro" id="IPR054703">
    <property type="entry name" value="Mop-rel"/>
</dbReference>
<dbReference type="Gene3D" id="3.90.550.10">
    <property type="entry name" value="Spore Coat Polysaccharide Biosynthesis Protein SpsA, Chain A"/>
    <property type="match status" value="1"/>
</dbReference>
<proteinExistence type="predicted"/>
<dbReference type="InterPro" id="IPR025877">
    <property type="entry name" value="MobA-like_NTP_Trfase"/>
</dbReference>
<reference evidence="2 3" key="1">
    <citation type="submission" date="2022-08" db="EMBL/GenBank/DDBJ databases">
        <title>Genome Sequence of the sulphate-reducing bacterium, Pseudodesulfovibrio sp. SYK.</title>
        <authorList>
            <person name="Kondo R."/>
            <person name="Kataoka T."/>
        </authorList>
    </citation>
    <scope>NUCLEOTIDE SEQUENCE [LARGE SCALE GENOMIC DNA]</scope>
    <source>
        <strain evidence="2 3">SYK</strain>
    </source>
</reference>
<dbReference type="Pfam" id="PF01966">
    <property type="entry name" value="HD"/>
    <property type="match status" value="1"/>
</dbReference>
<dbReference type="SUPFAM" id="SSF53448">
    <property type="entry name" value="Nucleotide-diphospho-sugar transferases"/>
    <property type="match status" value="1"/>
</dbReference>
<dbReference type="PANTHER" id="PTHR43777">
    <property type="entry name" value="MOLYBDENUM COFACTOR CYTIDYLYLTRANSFERASE"/>
    <property type="match status" value="1"/>
</dbReference>
<dbReference type="InterPro" id="IPR029044">
    <property type="entry name" value="Nucleotide-diphossugar_trans"/>
</dbReference>
<dbReference type="InterPro" id="IPR003607">
    <property type="entry name" value="HD/PDEase_dom"/>
</dbReference>
<protein>
    <submittedName>
        <fullName evidence="2">Molybdopterin-guanine dinucleotide biosynthesis protein MobA</fullName>
    </submittedName>
</protein>
<dbReference type="Pfam" id="PF12804">
    <property type="entry name" value="NTP_transf_3"/>
    <property type="match status" value="1"/>
</dbReference>
<evidence type="ECO:0000313" key="3">
    <source>
        <dbReference type="Proteomes" id="UP001317742"/>
    </source>
</evidence>
<dbReference type="NCBIfam" id="TIGR00277">
    <property type="entry name" value="HDIG"/>
    <property type="match status" value="1"/>
</dbReference>
<dbReference type="PROSITE" id="PS51831">
    <property type="entry name" value="HD"/>
    <property type="match status" value="1"/>
</dbReference>
<evidence type="ECO:0000259" key="1">
    <source>
        <dbReference type="PROSITE" id="PS51831"/>
    </source>
</evidence>
<dbReference type="InterPro" id="IPR006674">
    <property type="entry name" value="HD_domain"/>
</dbReference>
<dbReference type="InterPro" id="IPR006675">
    <property type="entry name" value="HDIG_dom"/>
</dbReference>
<evidence type="ECO:0000313" key="2">
    <source>
        <dbReference type="EMBL" id="BDQ36995.1"/>
    </source>
</evidence>
<dbReference type="NCBIfam" id="NF045665">
    <property type="entry name" value="NTPtran_DVU1551"/>
    <property type="match status" value="1"/>
</dbReference>
<dbReference type="CDD" id="cd00077">
    <property type="entry name" value="HDc"/>
    <property type="match status" value="1"/>
</dbReference>
<keyword evidence="3" id="KW-1185">Reference proteome</keyword>
<organism evidence="2 3">
    <name type="scientific">Pseudodesulfovibrio nedwellii</name>
    <dbReference type="NCBI Taxonomy" id="2973072"/>
    <lineage>
        <taxon>Bacteria</taxon>
        <taxon>Pseudomonadati</taxon>
        <taxon>Thermodesulfobacteriota</taxon>
        <taxon>Desulfovibrionia</taxon>
        <taxon>Desulfovibrionales</taxon>
        <taxon>Desulfovibrionaceae</taxon>
    </lineage>
</organism>
<gene>
    <name evidence="2" type="ORF">SYK_13550</name>
</gene>
<accession>A0ABN6S3Q2</accession>
<dbReference type="EMBL" id="AP026709">
    <property type="protein sequence ID" value="BDQ36995.1"/>
    <property type="molecule type" value="Genomic_DNA"/>
</dbReference>
<sequence length="317" mass="34977">MTEAAHQAGVVAVHNADFEQGMYSSVLTGVRALGDDISAFFMLPVDIPLVRSETVSRLVDDFEQASPSILYPCFMGERGHPPLISRSLIPAIVNHDGTGGLRTVLDQNETGARDLDVADFGTVHDLDYPADYTLAKSLVDSPYPNHEECCQLWEMYSVPLNIVRHCQAVSRVAEALCQQLNCLRNGDCLDAALVRGAALTHDIGKGTKRHEIVGAERLHAHGFHVAADIALEHFDLLLPSEEPITEKEVVFLADKLVCGEKPVPLKVRYMNKIEQYRHEPGVEQAILGRLERATDIMARFDREMGVSTEQLAQEVLA</sequence>
<name>A0ABN6S3Q2_9BACT</name>
<dbReference type="SUPFAM" id="SSF109604">
    <property type="entry name" value="HD-domain/PDEase-like"/>
    <property type="match status" value="1"/>
</dbReference>
<feature type="domain" description="HD" evidence="1">
    <location>
        <begin position="162"/>
        <end position="259"/>
    </location>
</feature>
<dbReference type="Proteomes" id="UP001317742">
    <property type="component" value="Chromosome"/>
</dbReference>
<dbReference type="PANTHER" id="PTHR43777:SF1">
    <property type="entry name" value="MOLYBDENUM COFACTOR CYTIDYLYLTRANSFERASE"/>
    <property type="match status" value="1"/>
</dbReference>
<dbReference type="Gene3D" id="1.10.3210.10">
    <property type="entry name" value="Hypothetical protein af1432"/>
    <property type="match status" value="1"/>
</dbReference>